<evidence type="ECO:0000256" key="8">
    <source>
        <dbReference type="PIRSR" id="PIRSR618044-1"/>
    </source>
</evidence>
<comment type="similarity">
    <text evidence="2 10">Belongs to the peptidase S11 family.</text>
</comment>
<dbReference type="Pfam" id="PF00768">
    <property type="entry name" value="Peptidase_S11"/>
    <property type="match status" value="1"/>
</dbReference>
<evidence type="ECO:0000256" key="9">
    <source>
        <dbReference type="PIRSR" id="PIRSR618044-2"/>
    </source>
</evidence>
<feature type="active site" description="Acyl-ester intermediate" evidence="8">
    <location>
        <position position="117"/>
    </location>
</feature>
<comment type="caution">
    <text evidence="15">The sequence shown here is derived from an EMBL/GenBank/DDBJ whole genome shotgun (WGS) entry which is preliminary data.</text>
</comment>
<feature type="domain" description="Peptidase S11 D-alanyl-D-alanine carboxypeptidase A N-terminal" evidence="14">
    <location>
        <begin position="90"/>
        <end position="335"/>
    </location>
</feature>
<feature type="chain" id="PRO_5039285066" evidence="13">
    <location>
        <begin position="24"/>
        <end position="500"/>
    </location>
</feature>
<comment type="function">
    <text evidence="1">Removes C-terminal D-alanyl residues from sugar-peptide cell wall precursors.</text>
</comment>
<evidence type="ECO:0000256" key="12">
    <source>
        <dbReference type="SAM" id="Phobius"/>
    </source>
</evidence>
<keyword evidence="7" id="KW-0961">Cell wall biogenesis/degradation</keyword>
<organism evidence="15 16">
    <name type="scientific">Granulicatella adiacens ATCC 49175</name>
    <dbReference type="NCBI Taxonomy" id="638301"/>
    <lineage>
        <taxon>Bacteria</taxon>
        <taxon>Bacillati</taxon>
        <taxon>Bacillota</taxon>
        <taxon>Bacilli</taxon>
        <taxon>Lactobacillales</taxon>
        <taxon>Carnobacteriaceae</taxon>
        <taxon>Granulicatella</taxon>
    </lineage>
</organism>
<keyword evidence="12" id="KW-1133">Transmembrane helix</keyword>
<keyword evidence="15" id="KW-0645">Protease</keyword>
<dbReference type="PRINTS" id="PR00725">
    <property type="entry name" value="DADACBPTASE1"/>
</dbReference>
<dbReference type="HOGENOM" id="CLU_027070_5_0_9"/>
<evidence type="ECO:0000256" key="6">
    <source>
        <dbReference type="ARBA" id="ARBA00022984"/>
    </source>
</evidence>
<proteinExistence type="inferred from homology"/>
<protein>
    <submittedName>
        <fullName evidence="15">Serine-type D-Ala-D-Ala carboxypeptidase</fullName>
        <ecNumber evidence="15">3.4.16.4</ecNumber>
    </submittedName>
</protein>
<evidence type="ECO:0000256" key="2">
    <source>
        <dbReference type="ARBA" id="ARBA00007164"/>
    </source>
</evidence>
<dbReference type="InterPro" id="IPR012338">
    <property type="entry name" value="Beta-lactam/transpept-like"/>
</dbReference>
<dbReference type="PANTHER" id="PTHR21581:SF6">
    <property type="entry name" value="TRAFFICKING PROTEIN PARTICLE COMPLEX SUBUNIT 12"/>
    <property type="match status" value="1"/>
</dbReference>
<dbReference type="STRING" id="638301.HMPREF0444_0305"/>
<dbReference type="GO" id="GO:0009002">
    <property type="term" value="F:serine-type D-Ala-D-Ala carboxypeptidase activity"/>
    <property type="evidence" value="ECO:0007669"/>
    <property type="project" value="UniProtKB-EC"/>
</dbReference>
<sequence length="500" mass="55701">MNKRNLKFLLGVLSCSFVLTSLAPISAEETTEESVSQTTVVEETEEAPTTVAPEKKEETTQQKSTELSIEDEIFEITQRYGYDVSEYYRPESAILVDAETGQILYGDHIDKPWDPASTTKLMTAYLVYEAIKAGKITLDTKITATELDRAISTIDDISNNQIRAGIEYPVRDLLYLMMYPSSNVATVMLSHAISQSNEEYIKMMNDKAKELGMTNSKFYNPSGAVVSAFRGLYTVEGVPDEYNQTTARDLATLSYYFLKNYPEFLEITREPAVTTMEGTVVEETFYTLNQLASGMNQGYFHVDGFKTGSSPNAALNHVITAKEKGRRVIEVLMGVGSWSDYNTSVYYRAQFGNAILEKAFTEYHEETVLKAGVHEIDGQEIKVEKDIKAITKGDSKPTYKLVGDEIIVENTFPTLTKAIKSNVHKVTKVVEETTTEEPATTSEAKNEGVLSFNDEDTNTFVGWLRSLSKNPLLLAGILLALSVFISGIVIATVQVFKKDY</sequence>
<evidence type="ECO:0000256" key="10">
    <source>
        <dbReference type="RuleBase" id="RU004016"/>
    </source>
</evidence>
<evidence type="ECO:0000256" key="5">
    <source>
        <dbReference type="ARBA" id="ARBA00022960"/>
    </source>
</evidence>
<feature type="compositionally biased region" description="Low complexity" evidence="11">
    <location>
        <begin position="33"/>
        <end position="52"/>
    </location>
</feature>
<dbReference type="InterPro" id="IPR001967">
    <property type="entry name" value="Peptidase_S11_N"/>
</dbReference>
<dbReference type="GO" id="GO:0008360">
    <property type="term" value="P:regulation of cell shape"/>
    <property type="evidence" value="ECO:0007669"/>
    <property type="project" value="UniProtKB-KW"/>
</dbReference>
<keyword evidence="4 15" id="KW-0378">Hydrolase</keyword>
<dbReference type="Gene3D" id="2.30.140.20">
    <property type="entry name" value="Penicillin-binding protein 4, C-terminal domain"/>
    <property type="match status" value="1"/>
</dbReference>
<gene>
    <name evidence="15" type="ORF">HMPREF0444_0305</name>
</gene>
<evidence type="ECO:0000256" key="7">
    <source>
        <dbReference type="ARBA" id="ARBA00023316"/>
    </source>
</evidence>
<dbReference type="SUPFAM" id="SSF69189">
    <property type="entry name" value="Penicillin-binding protein associated domain"/>
    <property type="match status" value="1"/>
</dbReference>
<feature type="active site" description="Proton acceptor" evidence="8">
    <location>
        <position position="120"/>
    </location>
</feature>
<dbReference type="RefSeq" id="WP_005605320.1">
    <property type="nucleotide sequence ID" value="NZ_CP102283.1"/>
</dbReference>
<name>C8NEG0_9LACT</name>
<evidence type="ECO:0000256" key="13">
    <source>
        <dbReference type="SAM" id="SignalP"/>
    </source>
</evidence>
<reference evidence="15 16" key="1">
    <citation type="submission" date="2009-08" db="EMBL/GenBank/DDBJ databases">
        <authorList>
            <person name="Muzny D."/>
            <person name="Qin X."/>
            <person name="Deng J."/>
            <person name="Jiang H."/>
            <person name="Liu Y."/>
            <person name="Qu J."/>
            <person name="Song X.-Z."/>
            <person name="Zhang L."/>
            <person name="Thornton R."/>
            <person name="Coyle M."/>
            <person name="Francisco L."/>
            <person name="Jackson L."/>
            <person name="Javaid M."/>
            <person name="Korchina V."/>
            <person name="Kovar C."/>
            <person name="Mata R."/>
            <person name="Mathew T."/>
            <person name="Ngo R."/>
            <person name="Nguyen L."/>
            <person name="Nguyen N."/>
            <person name="Okwuonu G."/>
            <person name="Ongeri F."/>
            <person name="Pham C."/>
            <person name="Simmons D."/>
            <person name="Wilczek-Boney K."/>
            <person name="Hale W."/>
            <person name="Jakkamsetti A."/>
            <person name="Pham P."/>
            <person name="Ruth R."/>
            <person name="San Lucas F."/>
            <person name="Warren J."/>
            <person name="Zhang J."/>
            <person name="Zhao Z."/>
            <person name="Zhou C."/>
            <person name="Zhu D."/>
            <person name="Lee S."/>
            <person name="Bess C."/>
            <person name="Blankenburg K."/>
            <person name="Forbes L."/>
            <person name="Fu Q."/>
            <person name="Gubbala S."/>
            <person name="Hirani K."/>
            <person name="Jayaseelan J.C."/>
            <person name="Lara F."/>
            <person name="Munidasa M."/>
            <person name="Palculict T."/>
            <person name="Patil S."/>
            <person name="Pu L.-L."/>
            <person name="Saada N."/>
            <person name="Tang L."/>
            <person name="Weissenberger G."/>
            <person name="Zhu Y."/>
            <person name="Hemphill L."/>
            <person name="Shang Y."/>
            <person name="Youmans B."/>
            <person name="Ayvaz T."/>
            <person name="Ross M."/>
            <person name="Santibanez J."/>
            <person name="Aqrawi P."/>
            <person name="Gross S."/>
            <person name="Joshi V."/>
            <person name="Fowler G."/>
            <person name="Nazareth L."/>
            <person name="Reid J."/>
            <person name="Worley K."/>
            <person name="Petrosino J."/>
            <person name="Highlander S."/>
            <person name="Gibbs R."/>
        </authorList>
    </citation>
    <scope>NUCLEOTIDE SEQUENCE [LARGE SCALE GENOMIC DNA]</scope>
    <source>
        <strain evidence="15 16">ATCC 49175</strain>
    </source>
</reference>
<evidence type="ECO:0000313" key="15">
    <source>
        <dbReference type="EMBL" id="EEW38061.1"/>
    </source>
</evidence>
<keyword evidence="16" id="KW-1185">Reference proteome</keyword>
<keyword evidence="12" id="KW-0472">Membrane</keyword>
<dbReference type="GO" id="GO:0006508">
    <property type="term" value="P:proteolysis"/>
    <property type="evidence" value="ECO:0007669"/>
    <property type="project" value="InterPro"/>
</dbReference>
<accession>C8NEG0</accession>
<dbReference type="Gene3D" id="3.40.710.10">
    <property type="entry name" value="DD-peptidase/beta-lactamase superfamily"/>
    <property type="match status" value="1"/>
</dbReference>
<dbReference type="Proteomes" id="UP000005926">
    <property type="component" value="Unassembled WGS sequence"/>
</dbReference>
<feature type="signal peptide" evidence="13">
    <location>
        <begin position="1"/>
        <end position="23"/>
    </location>
</feature>
<feature type="active site" evidence="8">
    <location>
        <position position="181"/>
    </location>
</feature>
<evidence type="ECO:0000256" key="11">
    <source>
        <dbReference type="SAM" id="MobiDB-lite"/>
    </source>
</evidence>
<dbReference type="InterPro" id="IPR037091">
    <property type="entry name" value="Pen-bd_prot4_C_dom_sf"/>
</dbReference>
<evidence type="ECO:0000256" key="1">
    <source>
        <dbReference type="ARBA" id="ARBA00003217"/>
    </source>
</evidence>
<keyword evidence="5" id="KW-0133">Cell shape</keyword>
<evidence type="ECO:0000256" key="4">
    <source>
        <dbReference type="ARBA" id="ARBA00022801"/>
    </source>
</evidence>
<keyword evidence="3 13" id="KW-0732">Signal</keyword>
<dbReference type="SUPFAM" id="SSF56601">
    <property type="entry name" value="beta-lactamase/transpeptidase-like"/>
    <property type="match status" value="1"/>
</dbReference>
<dbReference type="InterPro" id="IPR018044">
    <property type="entry name" value="Peptidase_S11"/>
</dbReference>
<dbReference type="AlphaFoldDB" id="C8NEG0"/>
<evidence type="ECO:0000259" key="14">
    <source>
        <dbReference type="Pfam" id="PF00768"/>
    </source>
</evidence>
<evidence type="ECO:0000256" key="3">
    <source>
        <dbReference type="ARBA" id="ARBA00022729"/>
    </source>
</evidence>
<dbReference type="InterPro" id="IPR015956">
    <property type="entry name" value="Peniciliin-bd_prot_C_sf"/>
</dbReference>
<evidence type="ECO:0000313" key="16">
    <source>
        <dbReference type="Proteomes" id="UP000005926"/>
    </source>
</evidence>
<keyword evidence="12" id="KW-0812">Transmembrane</keyword>
<dbReference type="GO" id="GO:0009252">
    <property type="term" value="P:peptidoglycan biosynthetic process"/>
    <property type="evidence" value="ECO:0007669"/>
    <property type="project" value="UniProtKB-KW"/>
</dbReference>
<keyword evidence="6" id="KW-0573">Peptidoglycan synthesis</keyword>
<feature type="binding site" evidence="9">
    <location>
        <position position="306"/>
    </location>
    <ligand>
        <name>substrate</name>
    </ligand>
</feature>
<dbReference type="EMBL" id="ACKZ01000008">
    <property type="protein sequence ID" value="EEW38061.1"/>
    <property type="molecule type" value="Genomic_DNA"/>
</dbReference>
<dbReference type="GeneID" id="78411429"/>
<dbReference type="EC" id="3.4.16.4" evidence="15"/>
<keyword evidence="15" id="KW-0121">Carboxypeptidase</keyword>
<dbReference type="eggNOG" id="COG1686">
    <property type="taxonomic scope" value="Bacteria"/>
</dbReference>
<feature type="region of interest" description="Disordered" evidence="11">
    <location>
        <begin position="28"/>
        <end position="64"/>
    </location>
</feature>
<dbReference type="GO" id="GO:0071555">
    <property type="term" value="P:cell wall organization"/>
    <property type="evidence" value="ECO:0007669"/>
    <property type="project" value="UniProtKB-KW"/>
</dbReference>
<dbReference type="PANTHER" id="PTHR21581">
    <property type="entry name" value="D-ALANYL-D-ALANINE CARBOXYPEPTIDASE"/>
    <property type="match status" value="1"/>
</dbReference>
<feature type="transmembrane region" description="Helical" evidence="12">
    <location>
        <begin position="472"/>
        <end position="496"/>
    </location>
</feature>